<dbReference type="AlphaFoldDB" id="A0A166H9Z7"/>
<feature type="domain" description="GHMP kinase C-terminal" evidence="11">
    <location>
        <begin position="190"/>
        <end position="274"/>
    </location>
</feature>
<keyword evidence="7 9" id="KW-0067">ATP-binding</keyword>
<comment type="caution">
    <text evidence="12">The sequence shown here is derived from an EMBL/GenBank/DDBJ whole genome shotgun (WGS) entry which is preliminary data.</text>
</comment>
<evidence type="ECO:0000259" key="10">
    <source>
        <dbReference type="Pfam" id="PF00288"/>
    </source>
</evidence>
<dbReference type="GO" id="GO:0005524">
    <property type="term" value="F:ATP binding"/>
    <property type="evidence" value="ECO:0007669"/>
    <property type="project" value="UniProtKB-UniRule"/>
</dbReference>
<dbReference type="InterPro" id="IPR020568">
    <property type="entry name" value="Ribosomal_Su5_D2-typ_SF"/>
</dbReference>
<dbReference type="InterPro" id="IPR036554">
    <property type="entry name" value="GHMP_kinase_C_sf"/>
</dbReference>
<dbReference type="SUPFAM" id="SSF54211">
    <property type="entry name" value="Ribosomal protein S5 domain 2-like"/>
    <property type="match status" value="1"/>
</dbReference>
<dbReference type="SUPFAM" id="SSF55060">
    <property type="entry name" value="GHMP Kinase, C-terminal domain"/>
    <property type="match status" value="1"/>
</dbReference>
<dbReference type="EC" id="2.7.1.148" evidence="2 9"/>
<proteinExistence type="inferred from homology"/>
<feature type="domain" description="GHMP kinase N-terminal" evidence="10">
    <location>
        <begin position="66"/>
        <end position="143"/>
    </location>
</feature>
<dbReference type="GO" id="GO:0016114">
    <property type="term" value="P:terpenoid biosynthetic process"/>
    <property type="evidence" value="ECO:0007669"/>
    <property type="project" value="UniProtKB-UniRule"/>
</dbReference>
<dbReference type="PIRSF" id="PIRSF010376">
    <property type="entry name" value="IspE"/>
    <property type="match status" value="1"/>
</dbReference>
<evidence type="ECO:0000256" key="5">
    <source>
        <dbReference type="ARBA" id="ARBA00022741"/>
    </source>
</evidence>
<gene>
    <name evidence="12" type="primary">ipk</name>
    <name evidence="9" type="synonym">ispE</name>
    <name evidence="12" type="ORF">TY91_05685</name>
</gene>
<dbReference type="InterPro" id="IPR006204">
    <property type="entry name" value="GHMP_kinase_N_dom"/>
</dbReference>
<dbReference type="PANTHER" id="PTHR43527:SF2">
    <property type="entry name" value="4-DIPHOSPHOCYTIDYL-2-C-METHYL-D-ERYTHRITOL KINASE, CHLOROPLASTIC"/>
    <property type="match status" value="1"/>
</dbReference>
<dbReference type="Gene3D" id="3.30.70.890">
    <property type="entry name" value="GHMP kinase, C-terminal domain"/>
    <property type="match status" value="1"/>
</dbReference>
<organism evidence="12 13">
    <name type="scientific">Secundilactobacillus collinoides</name>
    <name type="common">Lactobacillus collinoides</name>
    <dbReference type="NCBI Taxonomy" id="33960"/>
    <lineage>
        <taxon>Bacteria</taxon>
        <taxon>Bacillati</taxon>
        <taxon>Bacillota</taxon>
        <taxon>Bacilli</taxon>
        <taxon>Lactobacillales</taxon>
        <taxon>Lactobacillaceae</taxon>
        <taxon>Secundilactobacillus</taxon>
    </lineage>
</organism>
<feature type="active site" evidence="9">
    <location>
        <position position="136"/>
    </location>
</feature>
<keyword evidence="4 9" id="KW-0808">Transferase</keyword>
<dbReference type="Pfam" id="PF08544">
    <property type="entry name" value="GHMP_kinases_C"/>
    <property type="match status" value="1"/>
</dbReference>
<dbReference type="OrthoDB" id="9809438at2"/>
<dbReference type="InterPro" id="IPR014721">
    <property type="entry name" value="Ribsml_uS5_D2-typ_fold_subgr"/>
</dbReference>
<evidence type="ECO:0000256" key="4">
    <source>
        <dbReference type="ARBA" id="ARBA00022679"/>
    </source>
</evidence>
<dbReference type="NCBIfam" id="TIGR00154">
    <property type="entry name" value="ispE"/>
    <property type="match status" value="1"/>
</dbReference>
<dbReference type="Gene3D" id="3.30.230.10">
    <property type="match status" value="1"/>
</dbReference>
<evidence type="ECO:0000256" key="6">
    <source>
        <dbReference type="ARBA" id="ARBA00022777"/>
    </source>
</evidence>
<dbReference type="InterPro" id="IPR004424">
    <property type="entry name" value="IspE"/>
</dbReference>
<dbReference type="UniPathway" id="UPA00056">
    <property type="reaction ID" value="UER00094"/>
</dbReference>
<feature type="active site" evidence="9">
    <location>
        <position position="10"/>
    </location>
</feature>
<feature type="binding site" evidence="9">
    <location>
        <begin position="94"/>
        <end position="104"/>
    </location>
    <ligand>
        <name>ATP</name>
        <dbReference type="ChEBI" id="CHEBI:30616"/>
    </ligand>
</feature>
<evidence type="ECO:0000256" key="1">
    <source>
        <dbReference type="ARBA" id="ARBA00009684"/>
    </source>
</evidence>
<reference evidence="12 13" key="1">
    <citation type="submission" date="2015-02" db="EMBL/GenBank/DDBJ databases">
        <title>Draft genome sequence of Lactobacillus collinoides CUPV2371 isolated from a natural cider, the first genome sequence of a strain of this species.</title>
        <authorList>
            <person name="Puertas A.I."/>
            <person name="Spano G."/>
            <person name="Capozzi V."/>
            <person name="Lamontanara A."/>
            <person name="Orru L."/>
            <person name="Duenas M.T."/>
        </authorList>
    </citation>
    <scope>NUCLEOTIDE SEQUENCE [LARGE SCALE GENOMIC DNA]</scope>
    <source>
        <strain evidence="12 13">237</strain>
    </source>
</reference>
<evidence type="ECO:0000313" key="12">
    <source>
        <dbReference type="EMBL" id="KZL41708.1"/>
    </source>
</evidence>
<dbReference type="HAMAP" id="MF_00061">
    <property type="entry name" value="IspE"/>
    <property type="match status" value="1"/>
</dbReference>
<evidence type="ECO:0000256" key="2">
    <source>
        <dbReference type="ARBA" id="ARBA00012052"/>
    </source>
</evidence>
<comment type="pathway">
    <text evidence="9">Isoprenoid biosynthesis; isopentenyl diphosphate biosynthesis via DXP pathway; isopentenyl diphosphate from 1-deoxy-D-xylulose 5-phosphate: step 3/6.</text>
</comment>
<dbReference type="RefSeq" id="WP_056997361.1">
    <property type="nucleotide sequence ID" value="NZ_JYDC01000034.1"/>
</dbReference>
<comment type="catalytic activity">
    <reaction evidence="9">
        <text>4-CDP-2-C-methyl-D-erythritol + ATP = 4-CDP-2-C-methyl-D-erythritol 2-phosphate + ADP + H(+)</text>
        <dbReference type="Rhea" id="RHEA:18437"/>
        <dbReference type="ChEBI" id="CHEBI:15378"/>
        <dbReference type="ChEBI" id="CHEBI:30616"/>
        <dbReference type="ChEBI" id="CHEBI:57823"/>
        <dbReference type="ChEBI" id="CHEBI:57919"/>
        <dbReference type="ChEBI" id="CHEBI:456216"/>
        <dbReference type="EC" id="2.7.1.148"/>
    </reaction>
</comment>
<dbReference type="EMBL" id="JYDC01000034">
    <property type="protein sequence ID" value="KZL41708.1"/>
    <property type="molecule type" value="Genomic_DNA"/>
</dbReference>
<dbReference type="PANTHER" id="PTHR43527">
    <property type="entry name" value="4-DIPHOSPHOCYTIDYL-2-C-METHYL-D-ERYTHRITOL KINASE, CHLOROPLASTIC"/>
    <property type="match status" value="1"/>
</dbReference>
<evidence type="ECO:0000313" key="13">
    <source>
        <dbReference type="Proteomes" id="UP000076480"/>
    </source>
</evidence>
<comment type="function">
    <text evidence="9">Catalyzes the phosphorylation of the position 2 hydroxy group of 4-diphosphocytidyl-2C-methyl-D-erythritol.</text>
</comment>
<comment type="similarity">
    <text evidence="1 9">Belongs to the GHMP kinase family. IspE subfamily.</text>
</comment>
<dbReference type="Pfam" id="PF00288">
    <property type="entry name" value="GHMP_kinases_N"/>
    <property type="match status" value="1"/>
</dbReference>
<protein>
    <recommendedName>
        <fullName evidence="3 9">4-diphosphocytidyl-2-C-methyl-D-erythritol kinase</fullName>
        <shortName evidence="9">CMK</shortName>
        <ecNumber evidence="2 9">2.7.1.148</ecNumber>
    </recommendedName>
    <alternativeName>
        <fullName evidence="8 9">4-(cytidine-5'-diphospho)-2-C-methyl-D-erythritol kinase</fullName>
    </alternativeName>
</protein>
<evidence type="ECO:0000256" key="7">
    <source>
        <dbReference type="ARBA" id="ARBA00022840"/>
    </source>
</evidence>
<evidence type="ECO:0000256" key="9">
    <source>
        <dbReference type="HAMAP-Rule" id="MF_00061"/>
    </source>
</evidence>
<keyword evidence="9" id="KW-0414">Isoprene biosynthesis</keyword>
<name>A0A166H9Z7_SECCO</name>
<keyword evidence="13" id="KW-1185">Reference proteome</keyword>
<evidence type="ECO:0000259" key="11">
    <source>
        <dbReference type="Pfam" id="PF08544"/>
    </source>
</evidence>
<dbReference type="GO" id="GO:0050515">
    <property type="term" value="F:4-(cytidine 5'-diphospho)-2-C-methyl-D-erythritol kinase activity"/>
    <property type="evidence" value="ECO:0007669"/>
    <property type="project" value="UniProtKB-UniRule"/>
</dbReference>
<evidence type="ECO:0000256" key="8">
    <source>
        <dbReference type="ARBA" id="ARBA00032554"/>
    </source>
</evidence>
<dbReference type="Proteomes" id="UP000076480">
    <property type="component" value="Unassembled WGS sequence"/>
</dbReference>
<sequence length="283" mass="30787">MKIVEKAAAKVNLGLDTTFRHDDGMPEWNMVMTSIDLADYVEVLDTGSQNIKVTSDSGFLPSDQRNLAYQAATLLQRTCHVKRGAAIRIKKNIPVAAGLGGGSSDAAAVLRALNKLWALGLSRQQLATIGLRVDSDVPYCVYSQTAHVTGYGEQIRVLEPTLDPMWLVLAKPNVSVSTPSILRQIEYESLEHPDIEGLLNAIDAGSYQQLVATVGNALEPISAGRYPEIRQIKSRMKAYGAPCALMSGTGPTVFSIFNKQSRANRVFNSIRGFCSEAYLVRSL</sequence>
<keyword evidence="5 9" id="KW-0547">Nucleotide-binding</keyword>
<keyword evidence="6 9" id="KW-0418">Kinase</keyword>
<dbReference type="InterPro" id="IPR013750">
    <property type="entry name" value="GHMP_kinase_C_dom"/>
</dbReference>
<accession>A0A166H9Z7</accession>
<dbReference type="GO" id="GO:0019288">
    <property type="term" value="P:isopentenyl diphosphate biosynthetic process, methylerythritol 4-phosphate pathway"/>
    <property type="evidence" value="ECO:0007669"/>
    <property type="project" value="UniProtKB-UniRule"/>
</dbReference>
<dbReference type="PATRIC" id="fig|33960.6.peg.1682"/>
<evidence type="ECO:0000256" key="3">
    <source>
        <dbReference type="ARBA" id="ARBA00017473"/>
    </source>
</evidence>